<dbReference type="AlphaFoldDB" id="A0A423V7V2"/>
<dbReference type="Proteomes" id="UP000283895">
    <property type="component" value="Unassembled WGS sequence"/>
</dbReference>
<gene>
    <name evidence="1" type="ORF">VMCG_10934</name>
</gene>
<proteinExistence type="predicted"/>
<evidence type="ECO:0000313" key="2">
    <source>
        <dbReference type="Proteomes" id="UP000283895"/>
    </source>
</evidence>
<name>A0A423V7V2_9PEZI</name>
<organism evidence="1 2">
    <name type="scientific">Cytospora schulzeri</name>
    <dbReference type="NCBI Taxonomy" id="448051"/>
    <lineage>
        <taxon>Eukaryota</taxon>
        <taxon>Fungi</taxon>
        <taxon>Dikarya</taxon>
        <taxon>Ascomycota</taxon>
        <taxon>Pezizomycotina</taxon>
        <taxon>Sordariomycetes</taxon>
        <taxon>Sordariomycetidae</taxon>
        <taxon>Diaporthales</taxon>
        <taxon>Cytosporaceae</taxon>
        <taxon>Cytospora</taxon>
    </lineage>
</organism>
<accession>A0A423V7V2</accession>
<comment type="caution">
    <text evidence="1">The sequence shown here is derived from an EMBL/GenBank/DDBJ whole genome shotgun (WGS) entry which is preliminary data.</text>
</comment>
<sequence>MFERPRREKREMGGSEARVTHICCWAEYEAEFLLRLEGDREYRREKHQSS</sequence>
<reference evidence="1 2" key="1">
    <citation type="submission" date="2015-09" db="EMBL/GenBank/DDBJ databases">
        <title>Host preference determinants of Valsa canker pathogens revealed by comparative genomics.</title>
        <authorList>
            <person name="Yin Z."/>
            <person name="Huang L."/>
        </authorList>
    </citation>
    <scope>NUCLEOTIDE SEQUENCE [LARGE SCALE GENOMIC DNA]</scope>
    <source>
        <strain evidence="1 2">03-1</strain>
    </source>
</reference>
<evidence type="ECO:0000313" key="1">
    <source>
        <dbReference type="EMBL" id="ROV86889.1"/>
    </source>
</evidence>
<dbReference type="EMBL" id="LKEA01000120">
    <property type="protein sequence ID" value="ROV86889.1"/>
    <property type="molecule type" value="Genomic_DNA"/>
</dbReference>
<protein>
    <submittedName>
        <fullName evidence="1">Uncharacterized protein</fullName>
    </submittedName>
</protein>
<keyword evidence="2" id="KW-1185">Reference proteome</keyword>